<feature type="compositionally biased region" description="Basic and acidic residues" evidence="2">
    <location>
        <begin position="444"/>
        <end position="464"/>
    </location>
</feature>
<feature type="compositionally biased region" description="Basic and acidic residues" evidence="2">
    <location>
        <begin position="224"/>
        <end position="235"/>
    </location>
</feature>
<feature type="compositionally biased region" description="Basic and acidic residues" evidence="2">
    <location>
        <begin position="61"/>
        <end position="73"/>
    </location>
</feature>
<name>A0A9N9F744_9GLOM</name>
<feature type="compositionally biased region" description="Acidic residues" evidence="2">
    <location>
        <begin position="558"/>
        <end position="569"/>
    </location>
</feature>
<dbReference type="Gene3D" id="3.30.40.10">
    <property type="entry name" value="Zinc/RING finger domain, C3HC4 (zinc finger)"/>
    <property type="match status" value="1"/>
</dbReference>
<keyword evidence="1" id="KW-0479">Metal-binding</keyword>
<accession>A0A9N9F744</accession>
<dbReference type="CDD" id="cd16448">
    <property type="entry name" value="RING-H2"/>
    <property type="match status" value="1"/>
</dbReference>
<comment type="caution">
    <text evidence="4">The sequence shown here is derived from an EMBL/GenBank/DDBJ whole genome shotgun (WGS) entry which is preliminary data.</text>
</comment>
<feature type="region of interest" description="Disordered" evidence="2">
    <location>
        <begin position="416"/>
        <end position="468"/>
    </location>
</feature>
<feature type="compositionally biased region" description="Basic and acidic residues" evidence="2">
    <location>
        <begin position="338"/>
        <end position="355"/>
    </location>
</feature>
<gene>
    <name evidence="4" type="ORF">AMORRO_LOCUS3865</name>
</gene>
<keyword evidence="1" id="KW-0863">Zinc-finger</keyword>
<protein>
    <submittedName>
        <fullName evidence="4">9888_t:CDS:1</fullName>
    </submittedName>
</protein>
<keyword evidence="5" id="KW-1185">Reference proteome</keyword>
<organism evidence="4 5">
    <name type="scientific">Acaulospora morrowiae</name>
    <dbReference type="NCBI Taxonomy" id="94023"/>
    <lineage>
        <taxon>Eukaryota</taxon>
        <taxon>Fungi</taxon>
        <taxon>Fungi incertae sedis</taxon>
        <taxon>Mucoromycota</taxon>
        <taxon>Glomeromycotina</taxon>
        <taxon>Glomeromycetes</taxon>
        <taxon>Diversisporales</taxon>
        <taxon>Acaulosporaceae</taxon>
        <taxon>Acaulospora</taxon>
    </lineage>
</organism>
<proteinExistence type="predicted"/>
<dbReference type="SUPFAM" id="SSF57850">
    <property type="entry name" value="RING/U-box"/>
    <property type="match status" value="1"/>
</dbReference>
<dbReference type="Proteomes" id="UP000789342">
    <property type="component" value="Unassembled WGS sequence"/>
</dbReference>
<feature type="compositionally biased region" description="Low complexity" evidence="2">
    <location>
        <begin position="600"/>
        <end position="614"/>
    </location>
</feature>
<feature type="compositionally biased region" description="Basic and acidic residues" evidence="2">
    <location>
        <begin position="308"/>
        <end position="328"/>
    </location>
</feature>
<feature type="region of interest" description="Disordered" evidence="2">
    <location>
        <begin position="528"/>
        <end position="685"/>
    </location>
</feature>
<reference evidence="4" key="1">
    <citation type="submission" date="2021-06" db="EMBL/GenBank/DDBJ databases">
        <authorList>
            <person name="Kallberg Y."/>
            <person name="Tangrot J."/>
            <person name="Rosling A."/>
        </authorList>
    </citation>
    <scope>NUCLEOTIDE SEQUENCE</scope>
    <source>
        <strain evidence="4">CL551</strain>
    </source>
</reference>
<evidence type="ECO:0000313" key="5">
    <source>
        <dbReference type="Proteomes" id="UP000789342"/>
    </source>
</evidence>
<dbReference type="InterPro" id="IPR001841">
    <property type="entry name" value="Znf_RING"/>
</dbReference>
<feature type="compositionally biased region" description="Acidic residues" evidence="2">
    <location>
        <begin position="298"/>
        <end position="307"/>
    </location>
</feature>
<feature type="region of interest" description="Disordered" evidence="2">
    <location>
        <begin position="143"/>
        <end position="165"/>
    </location>
</feature>
<evidence type="ECO:0000259" key="3">
    <source>
        <dbReference type="PROSITE" id="PS50089"/>
    </source>
</evidence>
<feature type="region of interest" description="Disordered" evidence="2">
    <location>
        <begin position="292"/>
        <end position="382"/>
    </location>
</feature>
<feature type="compositionally biased region" description="Acidic residues" evidence="2">
    <location>
        <begin position="578"/>
        <end position="592"/>
    </location>
</feature>
<dbReference type="AlphaFoldDB" id="A0A9N9F744"/>
<evidence type="ECO:0000313" key="4">
    <source>
        <dbReference type="EMBL" id="CAG8513893.1"/>
    </source>
</evidence>
<dbReference type="InterPro" id="IPR013083">
    <property type="entry name" value="Znf_RING/FYVE/PHD"/>
</dbReference>
<feature type="compositionally biased region" description="Polar residues" evidence="2">
    <location>
        <begin position="654"/>
        <end position="666"/>
    </location>
</feature>
<dbReference type="Pfam" id="PF13639">
    <property type="entry name" value="zf-RING_2"/>
    <property type="match status" value="1"/>
</dbReference>
<feature type="region of interest" description="Disordered" evidence="2">
    <location>
        <begin position="192"/>
        <end position="278"/>
    </location>
</feature>
<dbReference type="GO" id="GO:0008270">
    <property type="term" value="F:zinc ion binding"/>
    <property type="evidence" value="ECO:0007669"/>
    <property type="project" value="UniProtKB-KW"/>
</dbReference>
<feature type="region of interest" description="Disordered" evidence="2">
    <location>
        <begin position="51"/>
        <end position="73"/>
    </location>
</feature>
<dbReference type="OrthoDB" id="8062037at2759"/>
<keyword evidence="1" id="KW-0862">Zinc</keyword>
<feature type="domain" description="RING-type" evidence="3">
    <location>
        <begin position="88"/>
        <end position="131"/>
    </location>
</feature>
<sequence>MDTIVNSYIREIEGYLNTKRIMYEAEGRRDFVPLIDRTVQMVRSIKHPTAPETSTINVTEQSRDSSQHTFERPPEKMYHYAEGEAIDCAICIEQVEAKHAQVRLSCGHIYHLNCLGSHFNHSGDFKCPYCRLEVEKYVKQPRTWEHPLNGPPTPQNLSEPNDIPHPGELDFANFQRGVLQVVNSIFGGRLNLGHPFRNDNGTEEDLLDNEDDEVSDVDQVGYEPRFDGVHDHLENYDSDSDDESNSSDEDPDYDPSSSIHRYRSHRNSSYNGSTDNLSAQGRRARLVMHASNSRIDDLPDGNDDDQDSTDHTSSRSILQERRECEHPSIRSSSSLSRRRGDPSRNSYLEREREDSYLSSSRRNSVRDNETGGLSSRRHGNNSSFIEHAAQMLYERSPGYFERSILDRNRSANLLLDESQRSDTSESSRYRTDDSLHRINVNDSSRYRGNDNINRRGEQYNDDSRSSISPYVHGEEPLYNNTNRLSFVNTLPQTILNASQNSSPSMTYGTPSDSEYEFSNALYRHATTTSRLRNMYQEDSTTEVMDSETSSSSSSEHSEADDDQDDDEVMFTDAGNDMDTSDDEGDGDEDTEEEGYRRCFSRQSSSSSDSPAFSSSDEDEEDDNASIATTTSNLSPSRPEINQHWYKPWSWYAPGTTSAPNTASREPTVNGVDSDATISSGDELYS</sequence>
<evidence type="ECO:0000256" key="1">
    <source>
        <dbReference type="PROSITE-ProRule" id="PRU00175"/>
    </source>
</evidence>
<feature type="compositionally biased region" description="Basic and acidic residues" evidence="2">
    <location>
        <begin position="417"/>
        <end position="436"/>
    </location>
</feature>
<feature type="compositionally biased region" description="Low complexity" evidence="2">
    <location>
        <begin position="537"/>
        <end position="554"/>
    </location>
</feature>
<feature type="compositionally biased region" description="Acidic residues" evidence="2">
    <location>
        <begin position="201"/>
        <end position="216"/>
    </location>
</feature>
<feature type="compositionally biased region" description="Polar residues" evidence="2">
    <location>
        <begin position="51"/>
        <end position="60"/>
    </location>
</feature>
<feature type="compositionally biased region" description="Polar residues" evidence="2">
    <location>
        <begin position="267"/>
        <end position="278"/>
    </location>
</feature>
<dbReference type="PROSITE" id="PS50089">
    <property type="entry name" value="ZF_RING_2"/>
    <property type="match status" value="1"/>
</dbReference>
<dbReference type="EMBL" id="CAJVPV010001965">
    <property type="protein sequence ID" value="CAG8513893.1"/>
    <property type="molecule type" value="Genomic_DNA"/>
</dbReference>
<evidence type="ECO:0000256" key="2">
    <source>
        <dbReference type="SAM" id="MobiDB-lite"/>
    </source>
</evidence>
<dbReference type="SMART" id="SM00184">
    <property type="entry name" value="RING"/>
    <property type="match status" value="1"/>
</dbReference>
<feature type="compositionally biased region" description="Acidic residues" evidence="2">
    <location>
        <begin position="236"/>
        <end position="253"/>
    </location>
</feature>